<keyword evidence="6" id="KW-0479">Metal-binding</keyword>
<dbReference type="PIRSF" id="PIRSF005457">
    <property type="entry name" value="Glx"/>
    <property type="match status" value="1"/>
</dbReference>
<evidence type="ECO:0000256" key="3">
    <source>
        <dbReference type="ARBA" id="ARBA00004963"/>
    </source>
</evidence>
<dbReference type="SMART" id="SM00849">
    <property type="entry name" value="Lactamase_B"/>
    <property type="match status" value="1"/>
</dbReference>
<dbReference type="PANTHER" id="PTHR11935">
    <property type="entry name" value="BETA LACTAMASE DOMAIN"/>
    <property type="match status" value="1"/>
</dbReference>
<dbReference type="AlphaFoldDB" id="A0AAW2YHV6"/>
<feature type="domain" description="Metallo-beta-lactamase" evidence="10">
    <location>
        <begin position="34"/>
        <end position="201"/>
    </location>
</feature>
<dbReference type="Pfam" id="PF16123">
    <property type="entry name" value="HAGH_C"/>
    <property type="match status" value="1"/>
</dbReference>
<evidence type="ECO:0000256" key="7">
    <source>
        <dbReference type="ARBA" id="ARBA00022801"/>
    </source>
</evidence>
<dbReference type="InterPro" id="IPR017782">
    <property type="entry name" value="Hydroxyacylglutathione_Hdrlase"/>
</dbReference>
<dbReference type="InterPro" id="IPR036866">
    <property type="entry name" value="RibonucZ/Hydroxyglut_hydro"/>
</dbReference>
<comment type="caution">
    <text evidence="11">The sequence shown here is derived from an EMBL/GenBank/DDBJ whole genome shotgun (WGS) entry which is preliminary data.</text>
</comment>
<dbReference type="InterPro" id="IPR001279">
    <property type="entry name" value="Metallo-B-lactamas"/>
</dbReference>
<evidence type="ECO:0000313" key="11">
    <source>
        <dbReference type="EMBL" id="KAL0476649.1"/>
    </source>
</evidence>
<evidence type="ECO:0000256" key="9">
    <source>
        <dbReference type="ARBA" id="ARBA00031044"/>
    </source>
</evidence>
<evidence type="ECO:0000313" key="12">
    <source>
        <dbReference type="Proteomes" id="UP001431209"/>
    </source>
</evidence>
<evidence type="ECO:0000256" key="6">
    <source>
        <dbReference type="ARBA" id="ARBA00022723"/>
    </source>
</evidence>
<keyword evidence="8" id="KW-0862">Zinc</keyword>
<dbReference type="InterPro" id="IPR032282">
    <property type="entry name" value="HAGH_C"/>
</dbReference>
<dbReference type="NCBIfam" id="TIGR03413">
    <property type="entry name" value="GSH_gloB"/>
    <property type="match status" value="1"/>
</dbReference>
<organism evidence="11 12">
    <name type="scientific">Acrasis kona</name>
    <dbReference type="NCBI Taxonomy" id="1008807"/>
    <lineage>
        <taxon>Eukaryota</taxon>
        <taxon>Discoba</taxon>
        <taxon>Heterolobosea</taxon>
        <taxon>Tetramitia</taxon>
        <taxon>Eutetramitia</taxon>
        <taxon>Acrasidae</taxon>
        <taxon>Acrasis</taxon>
    </lineage>
</organism>
<dbReference type="EC" id="3.1.2.6" evidence="5"/>
<dbReference type="SUPFAM" id="SSF56281">
    <property type="entry name" value="Metallo-hydrolase/oxidoreductase"/>
    <property type="match status" value="1"/>
</dbReference>
<dbReference type="InterPro" id="IPR035680">
    <property type="entry name" value="Clx_II_MBL"/>
</dbReference>
<comment type="similarity">
    <text evidence="4">Belongs to the metallo-beta-lactamase superfamily. Glyoxalase II family.</text>
</comment>
<evidence type="ECO:0000256" key="4">
    <source>
        <dbReference type="ARBA" id="ARBA00006759"/>
    </source>
</evidence>
<proteinExistence type="inferred from homology"/>
<dbReference type="EMBL" id="JAOPGA020000076">
    <property type="protein sequence ID" value="KAL0476649.1"/>
    <property type="molecule type" value="Genomic_DNA"/>
</dbReference>
<dbReference type="HAMAP" id="MF_01374">
    <property type="entry name" value="Glyoxalase_2"/>
    <property type="match status" value="1"/>
</dbReference>
<dbReference type="Pfam" id="PF00753">
    <property type="entry name" value="Lactamase_B"/>
    <property type="match status" value="1"/>
</dbReference>
<dbReference type="GO" id="GO:0019243">
    <property type="term" value="P:methylglyoxal catabolic process to D-lactate via S-lactoyl-glutathione"/>
    <property type="evidence" value="ECO:0007669"/>
    <property type="project" value="InterPro"/>
</dbReference>
<dbReference type="PANTHER" id="PTHR11935:SF94">
    <property type="entry name" value="TENZING NORGAY, ISOFORM C"/>
    <property type="match status" value="1"/>
</dbReference>
<keyword evidence="7 11" id="KW-0378">Hydrolase</keyword>
<name>A0AAW2YHV6_9EUKA</name>
<dbReference type="Proteomes" id="UP001431209">
    <property type="component" value="Unassembled WGS sequence"/>
</dbReference>
<dbReference type="GO" id="GO:0046872">
    <property type="term" value="F:metal ion binding"/>
    <property type="evidence" value="ECO:0007669"/>
    <property type="project" value="UniProtKB-KW"/>
</dbReference>
<evidence type="ECO:0000256" key="1">
    <source>
        <dbReference type="ARBA" id="ARBA00001623"/>
    </source>
</evidence>
<dbReference type="GO" id="GO:0004416">
    <property type="term" value="F:hydroxyacylglutathione hydrolase activity"/>
    <property type="evidence" value="ECO:0007669"/>
    <property type="project" value="UniProtKB-EC"/>
</dbReference>
<keyword evidence="12" id="KW-1185">Reference proteome</keyword>
<accession>A0AAW2YHV6</accession>
<evidence type="ECO:0000256" key="8">
    <source>
        <dbReference type="ARBA" id="ARBA00022833"/>
    </source>
</evidence>
<gene>
    <name evidence="11" type="ORF">AKO1_002865</name>
</gene>
<reference evidence="11 12" key="1">
    <citation type="submission" date="2024-03" db="EMBL/GenBank/DDBJ databases">
        <title>The Acrasis kona genome and developmental transcriptomes reveal deep origins of eukaryotic multicellular pathways.</title>
        <authorList>
            <person name="Sheikh S."/>
            <person name="Fu C.-J."/>
            <person name="Brown M.W."/>
            <person name="Baldauf S.L."/>
        </authorList>
    </citation>
    <scope>NUCLEOTIDE SEQUENCE [LARGE SCALE GENOMIC DNA]</scope>
    <source>
        <strain evidence="11 12">ATCC MYA-3509</strain>
    </source>
</reference>
<dbReference type="CDD" id="cd07723">
    <property type="entry name" value="hydroxyacylglutathione_hydrolase_MBL-fold"/>
    <property type="match status" value="1"/>
</dbReference>
<comment type="pathway">
    <text evidence="3">Secondary metabolite metabolism; methylglyoxal degradation; (R)-lactate from methylglyoxal: step 2/2.</text>
</comment>
<comment type="catalytic activity">
    <reaction evidence="1">
        <text>an S-(2-hydroxyacyl)glutathione + H2O = a 2-hydroxy carboxylate + glutathione + H(+)</text>
        <dbReference type="Rhea" id="RHEA:21864"/>
        <dbReference type="ChEBI" id="CHEBI:15377"/>
        <dbReference type="ChEBI" id="CHEBI:15378"/>
        <dbReference type="ChEBI" id="CHEBI:57925"/>
        <dbReference type="ChEBI" id="CHEBI:58896"/>
        <dbReference type="ChEBI" id="CHEBI:71261"/>
        <dbReference type="EC" id="3.1.2.6"/>
    </reaction>
</comment>
<evidence type="ECO:0000256" key="2">
    <source>
        <dbReference type="ARBA" id="ARBA00001947"/>
    </source>
</evidence>
<comment type="cofactor">
    <cofactor evidence="2">
        <name>Zn(2+)</name>
        <dbReference type="ChEBI" id="CHEBI:29105"/>
    </cofactor>
</comment>
<evidence type="ECO:0000256" key="5">
    <source>
        <dbReference type="ARBA" id="ARBA00011917"/>
    </source>
</evidence>
<sequence length="284" mass="32466">MFKIAKFPVRSQIVREISRMVKNFSVHICPILDDNYSYFIVDLNTNKVAVVDPAEPPKVVDYFLKLQNEYQNKLQLQQVLTTHKHWDHAGGNIEMAKKFPGIEIVGSTYEAVDGVNKKVSEKTTFKIGNTNVKVLFTPCHTKGHVQYLLEDEQNKEYALFSGDTLFIAGCGRFFEGDAEQMWNNFIQLKQLDPSTKLYCGHEYTQSNIKFAKSVDPDNKDLQDMSAKVDELRSNKKPTIPTTLGQEFSFNPFLRSDDPTLQKKMNTSDPVSTLHALRKAKDNFK</sequence>
<evidence type="ECO:0000259" key="10">
    <source>
        <dbReference type="SMART" id="SM00849"/>
    </source>
</evidence>
<protein>
    <recommendedName>
        <fullName evidence="5">hydroxyacylglutathione hydrolase</fullName>
        <ecNumber evidence="5">3.1.2.6</ecNumber>
    </recommendedName>
    <alternativeName>
        <fullName evidence="9">Glyoxalase II</fullName>
    </alternativeName>
</protein>
<dbReference type="Gene3D" id="3.60.15.10">
    <property type="entry name" value="Ribonuclease Z/Hydroxyacylglutathione hydrolase-like"/>
    <property type="match status" value="1"/>
</dbReference>